<evidence type="ECO:0000256" key="1">
    <source>
        <dbReference type="ARBA" id="ARBA00022723"/>
    </source>
</evidence>
<evidence type="ECO:0000313" key="7">
    <source>
        <dbReference type="EMBL" id="KAK2616598.1"/>
    </source>
</evidence>
<reference evidence="7" key="1">
    <citation type="submission" date="2023-06" db="EMBL/GenBank/DDBJ databases">
        <title>Conoideocrella luteorostrata (Hypocreales: Clavicipitaceae), a potential biocontrol fungus for elongate hemlock scale in United States Christmas tree production areas.</title>
        <authorList>
            <person name="Barrett H."/>
            <person name="Lovett B."/>
            <person name="Macias A.M."/>
            <person name="Stajich J.E."/>
            <person name="Kasson M.T."/>
        </authorList>
    </citation>
    <scope>NUCLEOTIDE SEQUENCE</scope>
    <source>
        <strain evidence="7">ARSEF 14590</strain>
    </source>
</reference>
<dbReference type="EMBL" id="JASWJB010000004">
    <property type="protein sequence ID" value="KAK2616598.1"/>
    <property type="molecule type" value="Genomic_DNA"/>
</dbReference>
<evidence type="ECO:0000256" key="5">
    <source>
        <dbReference type="ARBA" id="ARBA00023163"/>
    </source>
</evidence>
<dbReference type="AlphaFoldDB" id="A0AAJ0G406"/>
<keyword evidence="4" id="KW-0238">DNA-binding</keyword>
<evidence type="ECO:0008006" key="9">
    <source>
        <dbReference type="Google" id="ProtNLM"/>
    </source>
</evidence>
<evidence type="ECO:0000256" key="4">
    <source>
        <dbReference type="ARBA" id="ARBA00023125"/>
    </source>
</evidence>
<keyword evidence="6" id="KW-0539">Nucleus</keyword>
<name>A0AAJ0G406_9HYPO</name>
<evidence type="ECO:0000313" key="8">
    <source>
        <dbReference type="Proteomes" id="UP001251528"/>
    </source>
</evidence>
<protein>
    <recommendedName>
        <fullName evidence="9">C6 zinc finger domain protein</fullName>
    </recommendedName>
</protein>
<dbReference type="InterPro" id="IPR052360">
    <property type="entry name" value="Transcr_Regulatory_Proteins"/>
</dbReference>
<dbReference type="Proteomes" id="UP001251528">
    <property type="component" value="Unassembled WGS sequence"/>
</dbReference>
<dbReference type="PANTHER" id="PTHR36206">
    <property type="entry name" value="ASPERCRYPTIN BIOSYNTHESIS CLUSTER-SPECIFIC TRANSCRIPTION REGULATOR ATNN-RELATED"/>
    <property type="match status" value="1"/>
</dbReference>
<dbReference type="PANTHER" id="PTHR36206:SF12">
    <property type="entry name" value="ASPERCRYPTIN BIOSYNTHESIS CLUSTER-SPECIFIC TRANSCRIPTION REGULATOR ATNN-RELATED"/>
    <property type="match status" value="1"/>
</dbReference>
<dbReference type="GO" id="GO:0003677">
    <property type="term" value="F:DNA binding"/>
    <property type="evidence" value="ECO:0007669"/>
    <property type="project" value="UniProtKB-KW"/>
</dbReference>
<keyword evidence="3" id="KW-0805">Transcription regulation</keyword>
<keyword evidence="1" id="KW-0479">Metal-binding</keyword>
<evidence type="ECO:0000256" key="6">
    <source>
        <dbReference type="ARBA" id="ARBA00023242"/>
    </source>
</evidence>
<sequence>MPRVKPGQRQRARAPKTLGSYSRDVAILTGTSTGRSCDGYEPIPVNASPKFITVVPVQLRREESRSMQFFCEKTLLQLTSFFKDEFWTRQVLQVADSENCIRHSLIALASYHELYMGHTSLPTRKLNHFALRHYNLSIGAILGSKKTPSNTHTHLISCVMFICIEALQKRTQSVLQLVKAGYRMLREYGFHHCSRKTDPNWPPAKVSDANSTIRYTYNFLRRIVTQLYLVMRDLDPELSSIVSDIMQSHEQSGSSKFAFESLSDAQQEISHMRLQLEQKQKSNLPRNMNAWFVAFKDFQANNEKRHDANSDRRAVALLELQARFLAVDIAINCTGEQVNHLLWDEYTKEFDKMLNFAEEAMELRLSRGAAGPTPQFHMHSGTVPVLYGIIARCRDPAIRRRAVTMMLSQPLREGILDSNVILGLGRKIMAAEEGSARTPLLVSCSDIPVESRVQKVSVAAGTRDNEYMVGYQLGRGWWWESVECILNYREPVKSFDCN</sequence>
<keyword evidence="2" id="KW-0862">Zinc</keyword>
<evidence type="ECO:0000256" key="3">
    <source>
        <dbReference type="ARBA" id="ARBA00023015"/>
    </source>
</evidence>
<keyword evidence="8" id="KW-1185">Reference proteome</keyword>
<keyword evidence="5" id="KW-0804">Transcription</keyword>
<organism evidence="7 8">
    <name type="scientific">Conoideocrella luteorostrata</name>
    <dbReference type="NCBI Taxonomy" id="1105319"/>
    <lineage>
        <taxon>Eukaryota</taxon>
        <taxon>Fungi</taxon>
        <taxon>Dikarya</taxon>
        <taxon>Ascomycota</taxon>
        <taxon>Pezizomycotina</taxon>
        <taxon>Sordariomycetes</taxon>
        <taxon>Hypocreomycetidae</taxon>
        <taxon>Hypocreales</taxon>
        <taxon>Clavicipitaceae</taxon>
        <taxon>Conoideocrella</taxon>
    </lineage>
</organism>
<evidence type="ECO:0000256" key="2">
    <source>
        <dbReference type="ARBA" id="ARBA00022833"/>
    </source>
</evidence>
<gene>
    <name evidence="7" type="ORF">QQS21_000421</name>
</gene>
<comment type="caution">
    <text evidence="7">The sequence shown here is derived from an EMBL/GenBank/DDBJ whole genome shotgun (WGS) entry which is preliminary data.</text>
</comment>
<dbReference type="GO" id="GO:0046872">
    <property type="term" value="F:metal ion binding"/>
    <property type="evidence" value="ECO:0007669"/>
    <property type="project" value="UniProtKB-KW"/>
</dbReference>
<proteinExistence type="predicted"/>
<accession>A0AAJ0G406</accession>